<keyword evidence="2" id="KW-0408">Iron</keyword>
<dbReference type="Proteomes" id="UP000318720">
    <property type="component" value="Unassembled WGS sequence"/>
</dbReference>
<protein>
    <submittedName>
        <fullName evidence="3">Cytochrome P450</fullName>
    </submittedName>
</protein>
<dbReference type="SUPFAM" id="SSF48264">
    <property type="entry name" value="Cytochrome P450"/>
    <property type="match status" value="1"/>
</dbReference>
<dbReference type="GO" id="GO:0005506">
    <property type="term" value="F:iron ion binding"/>
    <property type="evidence" value="ECO:0007669"/>
    <property type="project" value="InterPro"/>
</dbReference>
<dbReference type="GO" id="GO:0004497">
    <property type="term" value="F:monooxygenase activity"/>
    <property type="evidence" value="ECO:0007669"/>
    <property type="project" value="UniProtKB-KW"/>
</dbReference>
<reference evidence="3 4" key="1">
    <citation type="submission" date="2019-03" db="EMBL/GenBank/DDBJ databases">
        <title>Comparative genomic analyses of the sweetpotato soil rot pathogen, Streptomyces ipomoeae.</title>
        <authorList>
            <person name="Ruschel Soares N."/>
            <person name="Badger J.H."/>
            <person name="Huguet-Tapia J.C."/>
            <person name="Clark C.A."/>
            <person name="Pettis G.S."/>
        </authorList>
    </citation>
    <scope>NUCLEOTIDE SEQUENCE [LARGE SCALE GENOMIC DNA]</scope>
    <source>
        <strain evidence="3 4">88-35</strain>
    </source>
</reference>
<evidence type="ECO:0000256" key="2">
    <source>
        <dbReference type="RuleBase" id="RU000461"/>
    </source>
</evidence>
<evidence type="ECO:0000313" key="4">
    <source>
        <dbReference type="Proteomes" id="UP000318720"/>
    </source>
</evidence>
<dbReference type="PANTHER" id="PTHR46696:SF1">
    <property type="entry name" value="CYTOCHROME P450 YJIB-RELATED"/>
    <property type="match status" value="1"/>
</dbReference>
<keyword evidence="2" id="KW-0560">Oxidoreductase</keyword>
<dbReference type="PRINTS" id="PR00359">
    <property type="entry name" value="BP450"/>
</dbReference>
<evidence type="ECO:0000256" key="1">
    <source>
        <dbReference type="ARBA" id="ARBA00010617"/>
    </source>
</evidence>
<dbReference type="GO" id="GO:0016705">
    <property type="term" value="F:oxidoreductase activity, acting on paired donors, with incorporation or reduction of molecular oxygen"/>
    <property type="evidence" value="ECO:0007669"/>
    <property type="project" value="InterPro"/>
</dbReference>
<dbReference type="PROSITE" id="PS00086">
    <property type="entry name" value="CYTOCHROME_P450"/>
    <property type="match status" value="1"/>
</dbReference>
<evidence type="ECO:0000313" key="3">
    <source>
        <dbReference type="EMBL" id="TQE36359.1"/>
    </source>
</evidence>
<keyword evidence="2" id="KW-0479">Metal-binding</keyword>
<comment type="similarity">
    <text evidence="1 2">Belongs to the cytochrome P450 family.</text>
</comment>
<dbReference type="InterPro" id="IPR001128">
    <property type="entry name" value="Cyt_P450"/>
</dbReference>
<dbReference type="AlphaFoldDB" id="A0AAE8W4D4"/>
<dbReference type="Gene3D" id="1.10.630.10">
    <property type="entry name" value="Cytochrome P450"/>
    <property type="match status" value="1"/>
</dbReference>
<accession>A0AAE8W4D4</accession>
<proteinExistence type="inferred from homology"/>
<keyword evidence="2" id="KW-0349">Heme</keyword>
<dbReference type="RefSeq" id="WP_009309235.1">
    <property type="nucleotide sequence ID" value="NZ_JARAVA010000026.1"/>
</dbReference>
<dbReference type="PRINTS" id="PR00385">
    <property type="entry name" value="P450"/>
</dbReference>
<dbReference type="Pfam" id="PF00067">
    <property type="entry name" value="p450"/>
    <property type="match status" value="1"/>
</dbReference>
<dbReference type="InterPro" id="IPR002397">
    <property type="entry name" value="Cyt_P450_B"/>
</dbReference>
<sequence length="397" mass="43995">MITHQAPSMDVDMFLDEQLLDPYPVYARLRAAGPAVRLTAHGGAWAVAGYDHVREILSDHKTFSSAPNAGVEPYREDMAQTGASGADGPEHARMRALAAEQLSPRALRGLRERIEARAEEYVVDLLGRGTVDLVADLARPFPLEIAGDLIGLPREGREELLALTTAAFNTFGPANQRTRDGIPLLKETSQNLGTLLTRENILPDSWGAAYYEAVDADRMEVAEVMTTLISFVFGSFETTINTTTSALWFLSTHPDAWQALRADPTLARPVVEETLRLEPVNWFTGRTATRDIDFHGVPFAEGDRVLVLLASANRDPRHYPDPDRFDVFRHRANDHMTFSHGIHVCPGARFARIEMTSLLTALARRVERLEPAGEPVRLLHNMLRGFTSLPMTLVPAE</sequence>
<dbReference type="InterPro" id="IPR017972">
    <property type="entry name" value="Cyt_P450_CS"/>
</dbReference>
<dbReference type="GO" id="GO:0020037">
    <property type="term" value="F:heme binding"/>
    <property type="evidence" value="ECO:0007669"/>
    <property type="project" value="InterPro"/>
</dbReference>
<organism evidence="3 4">
    <name type="scientific">Streptomyces ipomoeae</name>
    <dbReference type="NCBI Taxonomy" id="103232"/>
    <lineage>
        <taxon>Bacteria</taxon>
        <taxon>Bacillati</taxon>
        <taxon>Actinomycetota</taxon>
        <taxon>Actinomycetes</taxon>
        <taxon>Kitasatosporales</taxon>
        <taxon>Streptomycetaceae</taxon>
        <taxon>Streptomyces</taxon>
    </lineage>
</organism>
<comment type="caution">
    <text evidence="3">The sequence shown here is derived from an EMBL/GenBank/DDBJ whole genome shotgun (WGS) entry which is preliminary data.</text>
</comment>
<dbReference type="PANTHER" id="PTHR46696">
    <property type="entry name" value="P450, PUTATIVE (EUROFUNG)-RELATED"/>
    <property type="match status" value="1"/>
</dbReference>
<keyword evidence="2" id="KW-0503">Monooxygenase</keyword>
<dbReference type="InterPro" id="IPR036396">
    <property type="entry name" value="Cyt_P450_sf"/>
</dbReference>
<name>A0AAE8W4D4_9ACTN</name>
<gene>
    <name evidence="3" type="ORF">Sipo8835_10305</name>
</gene>
<dbReference type="EMBL" id="SPAZ01000092">
    <property type="protein sequence ID" value="TQE36359.1"/>
    <property type="molecule type" value="Genomic_DNA"/>
</dbReference>